<gene>
    <name evidence="2" type="ORF">Ae201684_005747</name>
</gene>
<keyword evidence="3" id="KW-1185">Reference proteome</keyword>
<comment type="caution">
    <text evidence="2">The sequence shown here is derived from an EMBL/GenBank/DDBJ whole genome shotgun (WGS) entry which is preliminary data.</text>
</comment>
<dbReference type="VEuPathDB" id="FungiDB:AeMF1_018761"/>
<proteinExistence type="predicted"/>
<feature type="domain" description="DDE-1" evidence="1">
    <location>
        <begin position="4"/>
        <end position="135"/>
    </location>
</feature>
<name>A0A6G0XE97_9STRA</name>
<organism evidence="2 3">
    <name type="scientific">Aphanomyces euteiches</name>
    <dbReference type="NCBI Taxonomy" id="100861"/>
    <lineage>
        <taxon>Eukaryota</taxon>
        <taxon>Sar</taxon>
        <taxon>Stramenopiles</taxon>
        <taxon>Oomycota</taxon>
        <taxon>Saprolegniomycetes</taxon>
        <taxon>Saprolegniales</taxon>
        <taxon>Verrucalvaceae</taxon>
        <taxon>Aphanomyces</taxon>
    </lineage>
</organism>
<evidence type="ECO:0000313" key="2">
    <source>
        <dbReference type="EMBL" id="KAF0738395.1"/>
    </source>
</evidence>
<evidence type="ECO:0000313" key="3">
    <source>
        <dbReference type="Proteomes" id="UP000481153"/>
    </source>
</evidence>
<dbReference type="GO" id="GO:0003676">
    <property type="term" value="F:nucleic acid binding"/>
    <property type="evidence" value="ECO:0007669"/>
    <property type="project" value="InterPro"/>
</dbReference>
<dbReference type="Proteomes" id="UP000481153">
    <property type="component" value="Unassembled WGS sequence"/>
</dbReference>
<evidence type="ECO:0000259" key="1">
    <source>
        <dbReference type="Pfam" id="PF03184"/>
    </source>
</evidence>
<sequence length="142" mass="16137">MDADVWSFYLRHVLMEEIDTPSVIIVDNFDSHVSSFSRRFVERELGSTLCALPPNATSHLQPLDVGVMAPFKRRLRDLWILEDAMEDEIVDVDDDGDDDGDDDESPAASMKRMMLIKRVIAAWGMITEREVREAFIKAIPPA</sequence>
<protein>
    <recommendedName>
        <fullName evidence="1">DDE-1 domain-containing protein</fullName>
    </recommendedName>
</protein>
<accession>A0A6G0XE97</accession>
<dbReference type="EMBL" id="VJMJ01000075">
    <property type="protein sequence ID" value="KAF0738395.1"/>
    <property type="molecule type" value="Genomic_DNA"/>
</dbReference>
<dbReference type="AlphaFoldDB" id="A0A6G0XE97"/>
<reference evidence="2 3" key="1">
    <citation type="submission" date="2019-07" db="EMBL/GenBank/DDBJ databases">
        <title>Genomics analysis of Aphanomyces spp. identifies a new class of oomycete effector associated with host adaptation.</title>
        <authorList>
            <person name="Gaulin E."/>
        </authorList>
    </citation>
    <scope>NUCLEOTIDE SEQUENCE [LARGE SCALE GENOMIC DNA]</scope>
    <source>
        <strain evidence="2 3">ATCC 201684</strain>
    </source>
</reference>
<dbReference type="Pfam" id="PF03184">
    <property type="entry name" value="DDE_1"/>
    <property type="match status" value="1"/>
</dbReference>
<dbReference type="InterPro" id="IPR004875">
    <property type="entry name" value="DDE_SF_endonuclease_dom"/>
</dbReference>